<feature type="transmembrane region" description="Helical" evidence="1">
    <location>
        <begin position="529"/>
        <end position="550"/>
    </location>
</feature>
<name>A0A3N2BAI5_9MICO</name>
<keyword evidence="3" id="KW-1185">Reference proteome</keyword>
<keyword evidence="1" id="KW-0812">Transmembrane</keyword>
<dbReference type="EMBL" id="RKHK01000001">
    <property type="protein sequence ID" value="ROR72084.1"/>
    <property type="molecule type" value="Genomic_DNA"/>
</dbReference>
<dbReference type="Proteomes" id="UP000280668">
    <property type="component" value="Unassembled WGS sequence"/>
</dbReference>
<proteinExistence type="predicted"/>
<protein>
    <submittedName>
        <fullName evidence="2">Uncharacterized protein</fullName>
    </submittedName>
</protein>
<evidence type="ECO:0000313" key="3">
    <source>
        <dbReference type="Proteomes" id="UP000280668"/>
    </source>
</evidence>
<evidence type="ECO:0000313" key="2">
    <source>
        <dbReference type="EMBL" id="ROR72084.1"/>
    </source>
</evidence>
<keyword evidence="1" id="KW-1133">Transmembrane helix</keyword>
<accession>A0A3N2BAI5</accession>
<sequence>MVVNPTAAEAMPVATVLIAEETISSAQAEVVFDDIEDDVPDDARHLILEISAAAVGGGNEPVQVEAVFNSDEDANYLERELFGIGETLDTEVRFDQNSAGLMPVPAAGGDRFGGGRSTIPWAFVTDQSKHVLSQGAANEDHISATMAHWEPHEAINSITLRLDAEGSAFAPGSRLQLFAVDESYAVAEDALEEDAPSLEFPDLPQDLHDLVVIGQTRSSEHNVNRRGDRVWSAINSDSEGSNYRVQRITGEALTYRPDREHEEDRLVFDQLGEPRVGWNTAAAAPEGIFGPWMVHYADYTNTSVWNTYRSQHGTRDEHFNPVGQEVGRWTQLSSLQDIEYFPQRGSNFVAGSRAVIYGAADPISRHEIPAGGANAVHLQIPSGAESLQVHISARSENEDENDDRLIIEANGDDNPWNYRRQRMSAYDGAGEAARGADNQVGILPAASMPTELVSATELRLDGLDSGRELAVVSYGGIPGDGRVALYGGRWLASEEVRWLTLRTESGADLAEGGVVTVSAGYLDQGAASLGIPVVELSIVLAVIVVGVLVLKRFAGRAKWKSPLPRRSHPRHRAP</sequence>
<keyword evidence="1" id="KW-0472">Membrane</keyword>
<dbReference type="AlphaFoldDB" id="A0A3N2BAI5"/>
<organism evidence="2 3">
    <name type="scientific">Bogoriella caseilytica</name>
    <dbReference type="NCBI Taxonomy" id="56055"/>
    <lineage>
        <taxon>Bacteria</taxon>
        <taxon>Bacillati</taxon>
        <taxon>Actinomycetota</taxon>
        <taxon>Actinomycetes</taxon>
        <taxon>Micrococcales</taxon>
        <taxon>Bogoriellaceae</taxon>
        <taxon>Bogoriella</taxon>
    </lineage>
</organism>
<gene>
    <name evidence="2" type="ORF">EDD31_0430</name>
</gene>
<comment type="caution">
    <text evidence="2">The sequence shown here is derived from an EMBL/GenBank/DDBJ whole genome shotgun (WGS) entry which is preliminary data.</text>
</comment>
<reference evidence="2 3" key="1">
    <citation type="submission" date="2018-11" db="EMBL/GenBank/DDBJ databases">
        <title>Sequencing the genomes of 1000 actinobacteria strains.</title>
        <authorList>
            <person name="Klenk H.-P."/>
        </authorList>
    </citation>
    <scope>NUCLEOTIDE SEQUENCE [LARGE SCALE GENOMIC DNA]</scope>
    <source>
        <strain evidence="2 3">DSM 11294</strain>
    </source>
</reference>
<evidence type="ECO:0000256" key="1">
    <source>
        <dbReference type="SAM" id="Phobius"/>
    </source>
</evidence>